<evidence type="ECO:0000313" key="5">
    <source>
        <dbReference type="Proteomes" id="UP000001932"/>
    </source>
</evidence>
<evidence type="ECO:0000313" key="4">
    <source>
        <dbReference type="EMBL" id="CRL46436.1"/>
    </source>
</evidence>
<evidence type="ECO:0000313" key="3">
    <source>
        <dbReference type="EMBL" id="BAE75393.1"/>
    </source>
</evidence>
<dbReference type="InterPro" id="IPR003313">
    <property type="entry name" value="AraC-bd"/>
</dbReference>
<dbReference type="Pfam" id="PF02311">
    <property type="entry name" value="AraC_binding"/>
    <property type="match status" value="1"/>
</dbReference>
<evidence type="ECO:0000313" key="6">
    <source>
        <dbReference type="Proteomes" id="UP000245838"/>
    </source>
</evidence>
<feature type="domain" description="AraC-type arabinose-binding/dimerisation" evidence="2">
    <location>
        <begin position="77"/>
        <end position="160"/>
    </location>
</feature>
<accession>Q2NR32</accession>
<dbReference type="SUPFAM" id="SSF51215">
    <property type="entry name" value="Regulatory protein AraC"/>
    <property type="match status" value="1"/>
</dbReference>
<evidence type="ECO:0000259" key="2">
    <source>
        <dbReference type="Pfam" id="PF02311"/>
    </source>
</evidence>
<dbReference type="InterPro" id="IPR037923">
    <property type="entry name" value="HTH-like"/>
</dbReference>
<keyword evidence="5" id="KW-1185">Reference proteome</keyword>
<dbReference type="EMBL" id="LN854557">
    <property type="protein sequence ID" value="CRL46436.1"/>
    <property type="molecule type" value="Genomic_DNA"/>
</dbReference>
<dbReference type="Proteomes" id="UP000245838">
    <property type="component" value="Chromosome sggmmb4_Chromosome"/>
</dbReference>
<organism evidence="3 5">
    <name type="scientific">Sodalis glossinidius (strain morsitans)</name>
    <dbReference type="NCBI Taxonomy" id="343509"/>
    <lineage>
        <taxon>Bacteria</taxon>
        <taxon>Pseudomonadati</taxon>
        <taxon>Pseudomonadota</taxon>
        <taxon>Gammaproteobacteria</taxon>
        <taxon>Enterobacterales</taxon>
        <taxon>Bruguierivoracaceae</taxon>
        <taxon>Sodalis</taxon>
    </lineage>
</organism>
<protein>
    <submittedName>
        <fullName evidence="4">Cupin domain protein</fullName>
    </submittedName>
</protein>
<dbReference type="GO" id="GO:0003677">
    <property type="term" value="F:DNA binding"/>
    <property type="evidence" value="ECO:0007669"/>
    <property type="project" value="UniProtKB-KW"/>
</dbReference>
<reference evidence="4 6" key="2">
    <citation type="submission" date="2015-05" db="EMBL/GenBank/DDBJ databases">
        <authorList>
            <person name="Goodhead I."/>
        </authorList>
    </citation>
    <scope>NUCLEOTIDE SEQUENCE [LARGE SCALE GENOMIC DNA]</scope>
    <source>
        <strain evidence="4">B4</strain>
        <strain evidence="6">morsitans</strain>
    </source>
</reference>
<dbReference type="GO" id="GO:0006355">
    <property type="term" value="P:regulation of DNA-templated transcription"/>
    <property type="evidence" value="ECO:0007669"/>
    <property type="project" value="InterPro"/>
</dbReference>
<dbReference type="Proteomes" id="UP000001932">
    <property type="component" value="Chromosome"/>
</dbReference>
<reference evidence="3 5" key="1">
    <citation type="journal article" date="2006" name="Genome Res.">
        <title>Massive genome erosion and functional adaptations provide insights into the symbiotic lifestyle of Sodalis glossinidius in the tsetse host.</title>
        <authorList>
            <person name="Toh H."/>
            <person name="Weiss B.L."/>
            <person name="Perkin S.A.H."/>
            <person name="Yamashita A."/>
            <person name="Oshima K."/>
            <person name="Hattori M."/>
            <person name="Aksoy S."/>
        </authorList>
    </citation>
    <scope>NUCLEOTIDE SEQUENCE [LARGE SCALE GENOMIC DNA]</scope>
    <source>
        <strain evidence="3">Morsitans</strain>
        <strain evidence="5">morsitans</strain>
    </source>
</reference>
<dbReference type="Gene3D" id="2.60.120.10">
    <property type="entry name" value="Jelly Rolls"/>
    <property type="match status" value="1"/>
</dbReference>
<dbReference type="eggNOG" id="COG0662">
    <property type="taxonomic scope" value="Bacteria"/>
</dbReference>
<dbReference type="HOGENOM" id="CLU_1467287_0_0_6"/>
<evidence type="ECO:0000256" key="1">
    <source>
        <dbReference type="ARBA" id="ARBA00023125"/>
    </source>
</evidence>
<keyword evidence="1" id="KW-0238">DNA-binding</keyword>
<dbReference type="KEGG" id="sgl:SG2118"/>
<dbReference type="EMBL" id="AP008232">
    <property type="protein sequence ID" value="BAE75393.1"/>
    <property type="molecule type" value="Genomic_DNA"/>
</dbReference>
<proteinExistence type="predicted"/>
<name>Q2NR32_SODGM</name>
<dbReference type="InterPro" id="IPR014710">
    <property type="entry name" value="RmlC-like_jellyroll"/>
</dbReference>
<dbReference type="AlphaFoldDB" id="Q2NR32"/>
<gene>
    <name evidence="3" type="ordered locus">SG2118</name>
    <name evidence="4" type="ORF">SGGMMB4_05063</name>
</gene>
<sequence>MRAARPLALKCYLLHKLGGFLKLCLLREGNRALNYKNTAKNFILLTSMSTDATDYLELIPLNERIVSFSRLSANSVRYHHWHQCLEILYVERGYGVIIIDNQQYTMRPGRMFIFPPFKLHKVLVEESQRELYQRTIIHLDNIVRQRYTILATEPRRLTPFSAVLTPFFLIAATRLKRWPACCCN</sequence>